<dbReference type="Proteomes" id="UP000193900">
    <property type="component" value="Unassembled WGS sequence"/>
</dbReference>
<protein>
    <submittedName>
        <fullName evidence="1">Uncharacterized protein</fullName>
    </submittedName>
</protein>
<reference evidence="1 2" key="1">
    <citation type="submission" date="2017-03" db="EMBL/GenBank/DDBJ databases">
        <authorList>
            <person name="Afonso C.L."/>
            <person name="Miller P.J."/>
            <person name="Scott M.A."/>
            <person name="Spackman E."/>
            <person name="Goraichik I."/>
            <person name="Dimitrov K.M."/>
            <person name="Suarez D.L."/>
            <person name="Swayne D.E."/>
        </authorList>
    </citation>
    <scope>NUCLEOTIDE SEQUENCE [LARGE SCALE GENOMIC DNA]</scope>
    <source>
        <strain evidence="1 2">CECT 7023</strain>
    </source>
</reference>
<name>A0A1Y5RWN1_9RHOB</name>
<dbReference type="EMBL" id="FWFZ01000003">
    <property type="protein sequence ID" value="SLN26906.1"/>
    <property type="molecule type" value="Genomic_DNA"/>
</dbReference>
<evidence type="ECO:0000313" key="1">
    <source>
        <dbReference type="EMBL" id="SLN26906.1"/>
    </source>
</evidence>
<evidence type="ECO:0000313" key="2">
    <source>
        <dbReference type="Proteomes" id="UP000193900"/>
    </source>
</evidence>
<keyword evidence="2" id="KW-1185">Reference proteome</keyword>
<organism evidence="1 2">
    <name type="scientific">Roseisalinus antarcticus</name>
    <dbReference type="NCBI Taxonomy" id="254357"/>
    <lineage>
        <taxon>Bacteria</taxon>
        <taxon>Pseudomonadati</taxon>
        <taxon>Pseudomonadota</taxon>
        <taxon>Alphaproteobacteria</taxon>
        <taxon>Rhodobacterales</taxon>
        <taxon>Roseobacteraceae</taxon>
        <taxon>Roseisalinus</taxon>
    </lineage>
</organism>
<accession>A0A1Y5RWN1</accession>
<dbReference type="AlphaFoldDB" id="A0A1Y5RWN1"/>
<dbReference type="RefSeq" id="WP_085877760.1">
    <property type="nucleotide sequence ID" value="NZ_FWFZ01000003.1"/>
</dbReference>
<gene>
    <name evidence="1" type="ORF">ROA7023_00842</name>
</gene>
<sequence>MKNRTKVIDRIRSEADRTGVSLPWERGARRAAMIARRRATGLGTVRIRDLARTAQGLNA</sequence>
<proteinExistence type="predicted"/>